<keyword evidence="3 10" id="KW-0732">Signal</keyword>
<evidence type="ECO:0000256" key="3">
    <source>
        <dbReference type="ARBA" id="ARBA00022729"/>
    </source>
</evidence>
<organism evidence="11 12">
    <name type="scientific">[Candida] railenensis</name>
    <dbReference type="NCBI Taxonomy" id="45579"/>
    <lineage>
        <taxon>Eukaryota</taxon>
        <taxon>Fungi</taxon>
        <taxon>Dikarya</taxon>
        <taxon>Ascomycota</taxon>
        <taxon>Saccharomycotina</taxon>
        <taxon>Pichiomycetes</taxon>
        <taxon>Debaryomycetaceae</taxon>
        <taxon>Kurtzmaniella</taxon>
    </lineage>
</organism>
<evidence type="ECO:0000313" key="11">
    <source>
        <dbReference type="EMBL" id="CAH2350830.1"/>
    </source>
</evidence>
<accession>A0A9P0QLW9</accession>
<dbReference type="AlphaFoldDB" id="A0A9P0QLW9"/>
<evidence type="ECO:0000256" key="1">
    <source>
        <dbReference type="ARBA" id="ARBA00004115"/>
    </source>
</evidence>
<dbReference type="InterPro" id="IPR005595">
    <property type="entry name" value="TRAP_alpha"/>
</dbReference>
<dbReference type="Pfam" id="PF03896">
    <property type="entry name" value="TRAP_alpha"/>
    <property type="match status" value="1"/>
</dbReference>
<evidence type="ECO:0000256" key="4">
    <source>
        <dbReference type="ARBA" id="ARBA00022824"/>
    </source>
</evidence>
<proteinExistence type="inferred from homology"/>
<keyword evidence="6 9" id="KW-0472">Membrane</keyword>
<protein>
    <submittedName>
        <fullName evidence="11">Increased recombination centers protein 22</fullName>
    </submittedName>
</protein>
<comment type="function">
    <text evidence="7">Is probably involved in a pathway contributing to genomic integrity.</text>
</comment>
<evidence type="ECO:0000256" key="2">
    <source>
        <dbReference type="ARBA" id="ARBA00022692"/>
    </source>
</evidence>
<comment type="subcellular location">
    <subcellularLocation>
        <location evidence="1">Endoplasmic reticulum membrane</location>
        <topology evidence="1">Single-pass type I membrane protein</topology>
    </subcellularLocation>
</comment>
<evidence type="ECO:0000256" key="10">
    <source>
        <dbReference type="SAM" id="SignalP"/>
    </source>
</evidence>
<sequence length="232" mass="25532">MKFSSSIVFTALAFLSLTAASDEEKKASGAMQLDIYVDYVLEDQPTVGADELASFLNGETAVLKYSMASRDENNVTVVGAGGTLRHPTTHEILYNLTAEALDPMISIKPNSSYEFQKSFEVDFEPANYILAPEIYIVVAGVIKSVPIRNQRLIITNVPLSLFDPQLVFLVAVLVAILGASTWFVYNQFGTSPAARLKHSKERRSSAVAPGKFDSDWIPEEHLKKAKRTKKAN</sequence>
<feature type="chain" id="PRO_5040487884" evidence="10">
    <location>
        <begin position="21"/>
        <end position="232"/>
    </location>
</feature>
<name>A0A9P0QLW9_9ASCO</name>
<evidence type="ECO:0000313" key="12">
    <source>
        <dbReference type="Proteomes" id="UP000837801"/>
    </source>
</evidence>
<evidence type="ECO:0000256" key="6">
    <source>
        <dbReference type="ARBA" id="ARBA00023136"/>
    </source>
</evidence>
<comment type="similarity">
    <text evidence="8">Belongs to the IRC22 family.</text>
</comment>
<keyword evidence="4" id="KW-0256">Endoplasmic reticulum</keyword>
<evidence type="ECO:0000256" key="9">
    <source>
        <dbReference type="SAM" id="Phobius"/>
    </source>
</evidence>
<dbReference type="PANTHER" id="PTHR12924">
    <property type="entry name" value="TRANSLOCON-ASSOCIATED PROTEIN, ALPHA SUBUNIT"/>
    <property type="match status" value="1"/>
</dbReference>
<keyword evidence="5 9" id="KW-1133">Transmembrane helix</keyword>
<dbReference type="OrthoDB" id="1926781at2759"/>
<dbReference type="PANTHER" id="PTHR12924:SF0">
    <property type="entry name" value="TRANSLOCON-ASSOCIATED PROTEIN SUBUNIT ALPHA"/>
    <property type="match status" value="1"/>
</dbReference>
<feature type="transmembrane region" description="Helical" evidence="9">
    <location>
        <begin position="166"/>
        <end position="185"/>
    </location>
</feature>
<dbReference type="EMBL" id="CAKXYY010000002">
    <property type="protein sequence ID" value="CAH2350830.1"/>
    <property type="molecule type" value="Genomic_DNA"/>
</dbReference>
<evidence type="ECO:0000256" key="7">
    <source>
        <dbReference type="ARBA" id="ARBA00037565"/>
    </source>
</evidence>
<keyword evidence="2 9" id="KW-0812">Transmembrane</keyword>
<feature type="signal peptide" evidence="10">
    <location>
        <begin position="1"/>
        <end position="20"/>
    </location>
</feature>
<evidence type="ECO:0000256" key="5">
    <source>
        <dbReference type="ARBA" id="ARBA00022989"/>
    </source>
</evidence>
<reference evidence="11" key="1">
    <citation type="submission" date="2022-03" db="EMBL/GenBank/DDBJ databases">
        <authorList>
            <person name="Legras J.-L."/>
            <person name="Devillers H."/>
            <person name="Grondin C."/>
        </authorList>
    </citation>
    <scope>NUCLEOTIDE SEQUENCE</scope>
    <source>
        <strain evidence="11">CLIB 1423</strain>
    </source>
</reference>
<comment type="caution">
    <text evidence="11">The sequence shown here is derived from an EMBL/GenBank/DDBJ whole genome shotgun (WGS) entry which is preliminary data.</text>
</comment>
<dbReference type="Proteomes" id="UP000837801">
    <property type="component" value="Unassembled WGS sequence"/>
</dbReference>
<gene>
    <name evidence="11" type="ORF">CLIB1423_02S06128</name>
</gene>
<evidence type="ECO:0000256" key="8">
    <source>
        <dbReference type="ARBA" id="ARBA00038311"/>
    </source>
</evidence>
<keyword evidence="12" id="KW-1185">Reference proteome</keyword>
<dbReference type="GO" id="GO:0005789">
    <property type="term" value="C:endoplasmic reticulum membrane"/>
    <property type="evidence" value="ECO:0007669"/>
    <property type="project" value="UniProtKB-SubCell"/>
</dbReference>